<evidence type="ECO:0000259" key="5">
    <source>
        <dbReference type="Pfam" id="PF17919"/>
    </source>
</evidence>
<evidence type="ECO:0000256" key="2">
    <source>
        <dbReference type="SAM" id="MobiDB-lite"/>
    </source>
</evidence>
<evidence type="ECO:0000256" key="1">
    <source>
        <dbReference type="ARBA" id="ARBA00023268"/>
    </source>
</evidence>
<dbReference type="InterPro" id="IPR000477">
    <property type="entry name" value="RT_dom"/>
</dbReference>
<comment type="caution">
    <text evidence="6">The sequence shown here is derived from an EMBL/GenBank/DDBJ whole genome shotgun (WGS) entry which is preliminary data.</text>
</comment>
<dbReference type="InterPro" id="IPR005162">
    <property type="entry name" value="Retrotrans_gag_dom"/>
</dbReference>
<dbReference type="InterPro" id="IPR041577">
    <property type="entry name" value="RT_RNaseH_2"/>
</dbReference>
<keyword evidence="6" id="KW-0548">Nucleotidyltransferase</keyword>
<dbReference type="Pfam" id="PF17919">
    <property type="entry name" value="RT_RNaseH_2"/>
    <property type="match status" value="1"/>
</dbReference>
<dbReference type="InterPro" id="IPR043128">
    <property type="entry name" value="Rev_trsase/Diguanyl_cyclase"/>
</dbReference>
<dbReference type="PANTHER" id="PTHR37984:SF5">
    <property type="entry name" value="PROTEIN NYNRIN-LIKE"/>
    <property type="match status" value="1"/>
</dbReference>
<dbReference type="GO" id="GO:0003964">
    <property type="term" value="F:RNA-directed DNA polymerase activity"/>
    <property type="evidence" value="ECO:0007669"/>
    <property type="project" value="UniProtKB-KW"/>
</dbReference>
<sequence length="751" mass="86013">MADNYTKEEMLQAPTEGYGDAIMVPDILVENFEIRTGLLSLIQANQYYSFESNNPHDHIRSFNRITSTLKFSDVPNDAIKLMLFLYSLEGAAKILYEKEPPRSILTWGDLVSKFVNHFFPPSKTTQLKNEITQSTQKFEETFGEAWERFKEMLRHCPHHRFSELHQINTFYNGLNEHDQDSLNATAGGNLLRKTPQDALIIIKNKSKVRYSRNKPVAFKINSVKTELKSDINELRNMIASYFQKDTTSTLGLGSLPSNTIVNPRGDLKPITTRSGVSYDGPPILPPTSSFLKEVELVPEVIKDTVQLSTENIQPLVAQTQVPTDEPVVSPKPKPTIPYPSRANKQKLCEKDDILTLKFVEIFRNLHFELSFVDALLHMPKFTLIFKSLLNNKEKLFDLATIPVNENCSAVILKKLPEKLGDPDKFLIPCDFPEFDECLALADLVVDYVLDPHVPLILRRPFLRIGRALIDVYGKELTLRVDDEAITFNVGQTLKYSNNDAESINQIDVINVACTFQRCMIAIFHDMIEKTMEVFMDDFSVFGDSFSSCLSHLDKMLQRCEDTNLVLNWEKCHFMIKEGIVLGHKISKSRIEVDRTKVDVIAKLPHLTFIKGVRSFLGHAMFYPRFNQDFSKITRPMTHLLEKETPFNFYKECIESFNTLKKKLTEAPILVAPDWDLPFKIMCDASDYAVVLSKTIVDTDHSALKYLLAKQDAKPRLIWWILLLQEFDVIIHDKKEAKNLAADHLSRLENPQ</sequence>
<feature type="domain" description="Reverse transcriptase" evidence="3">
    <location>
        <begin position="512"/>
        <end position="585"/>
    </location>
</feature>
<reference evidence="6" key="1">
    <citation type="journal article" date="2019" name="Sci. Rep.">
        <title>Draft genome of Tanacetum cinerariifolium, the natural source of mosquito coil.</title>
        <authorList>
            <person name="Yamashiro T."/>
            <person name="Shiraishi A."/>
            <person name="Satake H."/>
            <person name="Nakayama K."/>
        </authorList>
    </citation>
    <scope>NUCLEOTIDE SEQUENCE</scope>
</reference>
<dbReference type="SUPFAM" id="SSF56672">
    <property type="entry name" value="DNA/RNA polymerases"/>
    <property type="match status" value="1"/>
</dbReference>
<dbReference type="AlphaFoldDB" id="A0A6L2LG63"/>
<keyword evidence="1" id="KW-0511">Multifunctional enzyme</keyword>
<dbReference type="InterPro" id="IPR043502">
    <property type="entry name" value="DNA/RNA_pol_sf"/>
</dbReference>
<accession>A0A6L2LG63</accession>
<keyword evidence="6" id="KW-0695">RNA-directed DNA polymerase</keyword>
<proteinExistence type="predicted"/>
<evidence type="ECO:0000259" key="3">
    <source>
        <dbReference type="Pfam" id="PF00078"/>
    </source>
</evidence>
<dbReference type="Gene3D" id="3.30.70.270">
    <property type="match status" value="2"/>
</dbReference>
<dbReference type="PANTHER" id="PTHR37984">
    <property type="entry name" value="PROTEIN CBG26694"/>
    <property type="match status" value="1"/>
</dbReference>
<organism evidence="6">
    <name type="scientific">Tanacetum cinerariifolium</name>
    <name type="common">Dalmatian daisy</name>
    <name type="synonym">Chrysanthemum cinerariifolium</name>
    <dbReference type="NCBI Taxonomy" id="118510"/>
    <lineage>
        <taxon>Eukaryota</taxon>
        <taxon>Viridiplantae</taxon>
        <taxon>Streptophyta</taxon>
        <taxon>Embryophyta</taxon>
        <taxon>Tracheophyta</taxon>
        <taxon>Spermatophyta</taxon>
        <taxon>Magnoliopsida</taxon>
        <taxon>eudicotyledons</taxon>
        <taxon>Gunneridae</taxon>
        <taxon>Pentapetalae</taxon>
        <taxon>asterids</taxon>
        <taxon>campanulids</taxon>
        <taxon>Asterales</taxon>
        <taxon>Asteraceae</taxon>
        <taxon>Asteroideae</taxon>
        <taxon>Anthemideae</taxon>
        <taxon>Anthemidinae</taxon>
        <taxon>Tanacetum</taxon>
    </lineage>
</organism>
<gene>
    <name evidence="6" type="ORF">Tci_032779</name>
</gene>
<dbReference type="Pfam" id="PF00078">
    <property type="entry name" value="RVT_1"/>
    <property type="match status" value="1"/>
</dbReference>
<dbReference type="Pfam" id="PF03732">
    <property type="entry name" value="Retrotrans_gag"/>
    <property type="match status" value="1"/>
</dbReference>
<feature type="region of interest" description="Disordered" evidence="2">
    <location>
        <begin position="321"/>
        <end position="341"/>
    </location>
</feature>
<feature type="domain" description="Retrotransposon gag" evidence="4">
    <location>
        <begin position="83"/>
        <end position="176"/>
    </location>
</feature>
<dbReference type="InterPro" id="IPR050951">
    <property type="entry name" value="Retrovirus_Pol_polyprotein"/>
</dbReference>
<protein>
    <submittedName>
        <fullName evidence="6">Reverse transcriptase domain-containing protein</fullName>
    </submittedName>
</protein>
<name>A0A6L2LG63_TANCI</name>
<keyword evidence="6" id="KW-0808">Transferase</keyword>
<evidence type="ECO:0000313" key="6">
    <source>
        <dbReference type="EMBL" id="GEU60801.1"/>
    </source>
</evidence>
<dbReference type="FunFam" id="3.30.70.270:FF:000020">
    <property type="entry name" value="Transposon Tf2-6 polyprotein-like Protein"/>
    <property type="match status" value="1"/>
</dbReference>
<evidence type="ECO:0000259" key="4">
    <source>
        <dbReference type="Pfam" id="PF03732"/>
    </source>
</evidence>
<dbReference type="EMBL" id="BKCJ010004397">
    <property type="protein sequence ID" value="GEU60801.1"/>
    <property type="molecule type" value="Genomic_DNA"/>
</dbReference>
<dbReference type="CDD" id="cd01647">
    <property type="entry name" value="RT_LTR"/>
    <property type="match status" value="1"/>
</dbReference>
<feature type="domain" description="Reverse transcriptase/retrotransposon-derived protein RNase H-like" evidence="5">
    <location>
        <begin position="650"/>
        <end position="693"/>
    </location>
</feature>